<dbReference type="CDD" id="cd00190">
    <property type="entry name" value="Tryp_SPc"/>
    <property type="match status" value="1"/>
</dbReference>
<comment type="similarity">
    <text evidence="1">Belongs to the peptidase S1 family. Snake venom subfamily.</text>
</comment>
<dbReference type="Ensembl" id="ENSDLAT00005031544.2">
    <property type="protein sequence ID" value="ENSDLAP00005029565.1"/>
    <property type="gene ID" value="ENSDLAG00005013319.2"/>
</dbReference>
<keyword evidence="5" id="KW-1015">Disulfide bond</keyword>
<name>A0A8C4FDR2_DICLA</name>
<evidence type="ECO:0000256" key="1">
    <source>
        <dbReference type="ARBA" id="ARBA00009228"/>
    </source>
</evidence>
<dbReference type="GeneTree" id="ENSGT00910000144271"/>
<reference evidence="8" key="2">
    <citation type="submission" date="2025-09" db="UniProtKB">
        <authorList>
            <consortium name="Ensembl"/>
        </authorList>
    </citation>
    <scope>IDENTIFICATION</scope>
</reference>
<dbReference type="AlphaFoldDB" id="A0A8C4FDR2"/>
<evidence type="ECO:0000259" key="7">
    <source>
        <dbReference type="PROSITE" id="PS50240"/>
    </source>
</evidence>
<dbReference type="Gene3D" id="2.40.10.10">
    <property type="entry name" value="Trypsin-like serine proteases"/>
    <property type="match status" value="1"/>
</dbReference>
<dbReference type="SUPFAM" id="SSF50494">
    <property type="entry name" value="Trypsin-like serine proteases"/>
    <property type="match status" value="1"/>
</dbReference>
<evidence type="ECO:0000256" key="3">
    <source>
        <dbReference type="ARBA" id="ARBA00022801"/>
    </source>
</evidence>
<keyword evidence="4" id="KW-0720">Serine protease</keyword>
<dbReference type="Proteomes" id="UP000694389">
    <property type="component" value="Unassembled WGS sequence"/>
</dbReference>
<feature type="signal peptide" evidence="6">
    <location>
        <begin position="1"/>
        <end position="23"/>
    </location>
</feature>
<dbReference type="GO" id="GO:0004252">
    <property type="term" value="F:serine-type endopeptidase activity"/>
    <property type="evidence" value="ECO:0007669"/>
    <property type="project" value="InterPro"/>
</dbReference>
<dbReference type="GO" id="GO:0006508">
    <property type="term" value="P:proteolysis"/>
    <property type="evidence" value="ECO:0007669"/>
    <property type="project" value="UniProtKB-KW"/>
</dbReference>
<keyword evidence="3" id="KW-0378">Hydrolase</keyword>
<dbReference type="PANTHER" id="PTHR24271">
    <property type="entry name" value="KALLIKREIN-RELATED"/>
    <property type="match status" value="1"/>
</dbReference>
<dbReference type="Pfam" id="PF00089">
    <property type="entry name" value="Trypsin"/>
    <property type="match status" value="1"/>
</dbReference>
<dbReference type="InterPro" id="IPR001314">
    <property type="entry name" value="Peptidase_S1A"/>
</dbReference>
<evidence type="ECO:0000313" key="8">
    <source>
        <dbReference type="Ensembl" id="ENSDLAP00005029565.1"/>
    </source>
</evidence>
<feature type="domain" description="Peptidase S1" evidence="7">
    <location>
        <begin position="26"/>
        <end position="253"/>
    </location>
</feature>
<keyword evidence="9" id="KW-1185">Reference proteome</keyword>
<keyword evidence="6" id="KW-0732">Signal</keyword>
<dbReference type="PANTHER" id="PTHR24271:SF87">
    <property type="entry name" value="ARGININE ESTERASE-LIKE-RELATED"/>
    <property type="match status" value="1"/>
</dbReference>
<dbReference type="PROSITE" id="PS50240">
    <property type="entry name" value="TRYPSIN_DOM"/>
    <property type="match status" value="1"/>
</dbReference>
<dbReference type="InterPro" id="IPR043504">
    <property type="entry name" value="Peptidase_S1_PA_chymotrypsin"/>
</dbReference>
<organism evidence="8 9">
    <name type="scientific">Dicentrarchus labrax</name>
    <name type="common">European seabass</name>
    <name type="synonym">Morone labrax</name>
    <dbReference type="NCBI Taxonomy" id="13489"/>
    <lineage>
        <taxon>Eukaryota</taxon>
        <taxon>Metazoa</taxon>
        <taxon>Chordata</taxon>
        <taxon>Craniata</taxon>
        <taxon>Vertebrata</taxon>
        <taxon>Euteleostomi</taxon>
        <taxon>Actinopterygii</taxon>
        <taxon>Neopterygii</taxon>
        <taxon>Teleostei</taxon>
        <taxon>Neoteleostei</taxon>
        <taxon>Acanthomorphata</taxon>
        <taxon>Eupercaria</taxon>
        <taxon>Moronidae</taxon>
        <taxon>Dicentrarchus</taxon>
    </lineage>
</organism>
<keyword evidence="2" id="KW-0645">Protease</keyword>
<reference evidence="8" key="1">
    <citation type="submission" date="2025-08" db="UniProtKB">
        <authorList>
            <consortium name="Ensembl"/>
        </authorList>
    </citation>
    <scope>IDENTIFICATION</scope>
</reference>
<dbReference type="InterPro" id="IPR009003">
    <property type="entry name" value="Peptidase_S1_PA"/>
</dbReference>
<dbReference type="InterPro" id="IPR018114">
    <property type="entry name" value="TRYPSIN_HIS"/>
</dbReference>
<sequence length="257" mass="28664">MMHALHMFLLFHLLTCLGPNALGSEIINGKNAPEALMLYMASVQNNMGDHICGGFLIREDFVLTAAHCIRSNPTSVVLGTHNLKKVDNRTMRYNVKTCKHPSFKNERQGNDIMLLKLSKNARLDKRVKPIRLPKTVIKIKDNAKCRVVGWGFIRTGGELSNKLQVVDVPFVNLTVCKTRWRPLNELPDDVICAGGYGTKNGFCQGDSGGPLVCGGEAVGVVSFNMNRNCDYPNVPNVYTNISKYLKWIKDILKKKNC</sequence>
<evidence type="ECO:0000256" key="5">
    <source>
        <dbReference type="ARBA" id="ARBA00023157"/>
    </source>
</evidence>
<evidence type="ECO:0000256" key="4">
    <source>
        <dbReference type="ARBA" id="ARBA00022825"/>
    </source>
</evidence>
<dbReference type="SMART" id="SM00020">
    <property type="entry name" value="Tryp_SPc"/>
    <property type="match status" value="1"/>
</dbReference>
<dbReference type="PROSITE" id="PS00134">
    <property type="entry name" value="TRYPSIN_HIS"/>
    <property type="match status" value="1"/>
</dbReference>
<protein>
    <recommendedName>
        <fullName evidence="7">Peptidase S1 domain-containing protein</fullName>
    </recommendedName>
</protein>
<proteinExistence type="inferred from homology"/>
<dbReference type="PRINTS" id="PR00722">
    <property type="entry name" value="CHYMOTRYPSIN"/>
</dbReference>
<dbReference type="FunFam" id="2.40.10.10:FF:000010">
    <property type="entry name" value="Kallikrein related peptidase 11"/>
    <property type="match status" value="1"/>
</dbReference>
<accession>A0A8C4FDR2</accession>
<evidence type="ECO:0000256" key="2">
    <source>
        <dbReference type="ARBA" id="ARBA00022670"/>
    </source>
</evidence>
<dbReference type="InterPro" id="IPR001254">
    <property type="entry name" value="Trypsin_dom"/>
</dbReference>
<evidence type="ECO:0000256" key="6">
    <source>
        <dbReference type="SAM" id="SignalP"/>
    </source>
</evidence>
<evidence type="ECO:0000313" key="9">
    <source>
        <dbReference type="Proteomes" id="UP000694389"/>
    </source>
</evidence>
<feature type="chain" id="PRO_5034360825" description="Peptidase S1 domain-containing protein" evidence="6">
    <location>
        <begin position="24"/>
        <end position="257"/>
    </location>
</feature>